<feature type="domain" description="AFP-like" evidence="1">
    <location>
        <begin position="287"/>
        <end position="342"/>
    </location>
</feature>
<sequence>MFKLKKSIVNNGVYIIAEMSANHGGSLENALEIVRQVAKTGADCLKIQTYTADSMTIDCDNDYFRIKGGLWDGYKLYDLYTEASTPYEWQAKIKEECEKNGLDFLSTPFDKDAVDFLESIGIEAYKIASFELVDIPLIEYVASKGKPMIISTGMGSLEEIQDAIDACHRMGNEQIVLLKCCSEYPAPWADMHLGNIPDMAKRFGVPIGLSDHSEGSLGAVVGVTLGACVIEKHVMLEGVESADSRFSMTMDEFAKMVRDVKNAKLIASGPDYNLTEGEKNSTVFRRSVFAIKDIKCGEEFSISNTAVIRPSDGIKPKYYEQLIGKKANRNIEAGTPILMEDL</sequence>
<dbReference type="PANTHER" id="PTHR42966">
    <property type="entry name" value="N-ACETYLNEURAMINATE SYNTHASE"/>
    <property type="match status" value="1"/>
</dbReference>
<dbReference type="NCBIfam" id="TIGR03586">
    <property type="entry name" value="PseI"/>
    <property type="match status" value="1"/>
</dbReference>
<keyword evidence="3" id="KW-1185">Reference proteome</keyword>
<dbReference type="AlphaFoldDB" id="A0A2G3ECI8"/>
<dbReference type="InterPro" id="IPR051690">
    <property type="entry name" value="PseI-like"/>
</dbReference>
<dbReference type="SUPFAM" id="SSF51569">
    <property type="entry name" value="Aldolase"/>
    <property type="match status" value="1"/>
</dbReference>
<dbReference type="Proteomes" id="UP000224317">
    <property type="component" value="Unassembled WGS sequence"/>
</dbReference>
<dbReference type="RefSeq" id="WP_090154040.1">
    <property type="nucleotide sequence ID" value="NZ_PDYH01000010.1"/>
</dbReference>
<dbReference type="InterPro" id="IPR020030">
    <property type="entry name" value="Pseudaminic_synth_PseI"/>
</dbReference>
<dbReference type="InterPro" id="IPR006190">
    <property type="entry name" value="SAF_AFP_Neu5Ac"/>
</dbReference>
<accession>A0A2G3ECI8</accession>
<dbReference type="InterPro" id="IPR013132">
    <property type="entry name" value="PseI/NeuA/B-like_N"/>
</dbReference>
<dbReference type="InterPro" id="IPR057736">
    <property type="entry name" value="SAF_PseI/NeuA/NeuB"/>
</dbReference>
<name>A0A2G3ECI8_9FIRM</name>
<dbReference type="GO" id="GO:0047444">
    <property type="term" value="F:N-acylneuraminate-9-phosphate synthase activity"/>
    <property type="evidence" value="ECO:0007669"/>
    <property type="project" value="TreeGrafter"/>
</dbReference>
<evidence type="ECO:0000313" key="3">
    <source>
        <dbReference type="Proteomes" id="UP000224317"/>
    </source>
</evidence>
<dbReference type="InterPro" id="IPR013974">
    <property type="entry name" value="SAF"/>
</dbReference>
<dbReference type="Gene3D" id="3.20.20.70">
    <property type="entry name" value="Aldolase class I"/>
    <property type="match status" value="1"/>
</dbReference>
<proteinExistence type="predicted"/>
<dbReference type="Pfam" id="PF08666">
    <property type="entry name" value="SAF"/>
    <property type="match status" value="1"/>
</dbReference>
<evidence type="ECO:0000259" key="1">
    <source>
        <dbReference type="PROSITE" id="PS50844"/>
    </source>
</evidence>
<gene>
    <name evidence="2" type="primary">pseI</name>
    <name evidence="2" type="ORF">CSX00_02985</name>
</gene>
<dbReference type="CDD" id="cd11615">
    <property type="entry name" value="SAF_NeuB_like"/>
    <property type="match status" value="1"/>
</dbReference>
<dbReference type="Gene3D" id="3.90.1210.10">
    <property type="entry name" value="Antifreeze-like/N-acetylneuraminic acid synthase C-terminal domain"/>
    <property type="match status" value="1"/>
</dbReference>
<dbReference type="Pfam" id="PF03102">
    <property type="entry name" value="NeuB"/>
    <property type="match status" value="1"/>
</dbReference>
<comment type="caution">
    <text evidence="2">The sequence shown here is derived from an EMBL/GenBank/DDBJ whole genome shotgun (WGS) entry which is preliminary data.</text>
</comment>
<evidence type="ECO:0000313" key="2">
    <source>
        <dbReference type="EMBL" id="PHU40930.1"/>
    </source>
</evidence>
<dbReference type="SUPFAM" id="SSF51269">
    <property type="entry name" value="AFP III-like domain"/>
    <property type="match status" value="1"/>
</dbReference>
<dbReference type="GO" id="GO:0016051">
    <property type="term" value="P:carbohydrate biosynthetic process"/>
    <property type="evidence" value="ECO:0007669"/>
    <property type="project" value="InterPro"/>
</dbReference>
<organism evidence="2 3">
    <name type="scientific">Pseudobutyrivibrio ruminis</name>
    <dbReference type="NCBI Taxonomy" id="46206"/>
    <lineage>
        <taxon>Bacteria</taxon>
        <taxon>Bacillati</taxon>
        <taxon>Bacillota</taxon>
        <taxon>Clostridia</taxon>
        <taxon>Lachnospirales</taxon>
        <taxon>Lachnospiraceae</taxon>
        <taxon>Pseudobutyrivibrio</taxon>
    </lineage>
</organism>
<dbReference type="PANTHER" id="PTHR42966:SF2">
    <property type="entry name" value="PSEUDAMINIC ACID SYNTHASE"/>
    <property type="match status" value="1"/>
</dbReference>
<reference evidence="2" key="1">
    <citation type="submission" date="2017-10" db="EMBL/GenBank/DDBJ databases">
        <title>Resolving the taxonomy of Roseburia spp., Eubacterium rectale and Agathobacter spp. through phylogenomic analysis.</title>
        <authorList>
            <person name="Sheridan P.O."/>
            <person name="Walker A.W."/>
            <person name="Duncan S.H."/>
            <person name="Scott K.P."/>
            <person name="Toole P.W.O."/>
            <person name="Luis P."/>
            <person name="Flint H.J."/>
        </authorList>
    </citation>
    <scope>NUCLEOTIDE SEQUENCE [LARGE SCALE GENOMIC DNA]</scope>
    <source>
        <strain evidence="2">JK10</strain>
    </source>
</reference>
<dbReference type="InterPro" id="IPR036732">
    <property type="entry name" value="AFP_Neu5c_C_sf"/>
</dbReference>
<dbReference type="EMBL" id="PDYH01000010">
    <property type="protein sequence ID" value="PHU40930.1"/>
    <property type="molecule type" value="Genomic_DNA"/>
</dbReference>
<protein>
    <submittedName>
        <fullName evidence="2">Pseudaminic acid synthase</fullName>
    </submittedName>
</protein>
<dbReference type="PROSITE" id="PS50844">
    <property type="entry name" value="AFP_LIKE"/>
    <property type="match status" value="1"/>
</dbReference>
<dbReference type="SMART" id="SM00858">
    <property type="entry name" value="SAF"/>
    <property type="match status" value="1"/>
</dbReference>
<dbReference type="InterPro" id="IPR013785">
    <property type="entry name" value="Aldolase_TIM"/>
</dbReference>